<evidence type="ECO:0000256" key="3">
    <source>
        <dbReference type="ARBA" id="ARBA00022679"/>
    </source>
</evidence>
<protein>
    <submittedName>
        <fullName evidence="9">L,D-transpeptidase</fullName>
    </submittedName>
</protein>
<evidence type="ECO:0000256" key="1">
    <source>
        <dbReference type="ARBA" id="ARBA00004752"/>
    </source>
</evidence>
<organism evidence="9 10">
    <name type="scientific">Roseibium aestuarii</name>
    <dbReference type="NCBI Taxonomy" id="2600299"/>
    <lineage>
        <taxon>Bacteria</taxon>
        <taxon>Pseudomonadati</taxon>
        <taxon>Pseudomonadota</taxon>
        <taxon>Alphaproteobacteria</taxon>
        <taxon>Hyphomicrobiales</taxon>
        <taxon>Stappiaceae</taxon>
        <taxon>Roseibium</taxon>
    </lineage>
</organism>
<comment type="similarity">
    <text evidence="2">Belongs to the YkuD family.</text>
</comment>
<dbReference type="SUPFAM" id="SSF141523">
    <property type="entry name" value="L,D-transpeptidase catalytic domain-like"/>
    <property type="match status" value="1"/>
</dbReference>
<evidence type="ECO:0000313" key="10">
    <source>
        <dbReference type="Proteomes" id="UP001597327"/>
    </source>
</evidence>
<dbReference type="RefSeq" id="WP_149893164.1">
    <property type="nucleotide sequence ID" value="NZ_JBHUFA010000016.1"/>
</dbReference>
<feature type="domain" description="L,D-TPase catalytic" evidence="8">
    <location>
        <begin position="8"/>
        <end position="175"/>
    </location>
</feature>
<feature type="active site" description="Nucleophile" evidence="7">
    <location>
        <position position="151"/>
    </location>
</feature>
<gene>
    <name evidence="9" type="ORF">ACFSC7_19305</name>
</gene>
<evidence type="ECO:0000256" key="4">
    <source>
        <dbReference type="ARBA" id="ARBA00022960"/>
    </source>
</evidence>
<keyword evidence="10" id="KW-1185">Reference proteome</keyword>
<name>A0ABW4K419_9HYPH</name>
<dbReference type="InterPro" id="IPR005490">
    <property type="entry name" value="LD_TPept_cat_dom"/>
</dbReference>
<keyword evidence="5 7" id="KW-0573">Peptidoglycan synthesis</keyword>
<keyword evidence="6 7" id="KW-0961">Cell wall biogenesis/degradation</keyword>
<evidence type="ECO:0000256" key="6">
    <source>
        <dbReference type="ARBA" id="ARBA00023316"/>
    </source>
</evidence>
<evidence type="ECO:0000256" key="5">
    <source>
        <dbReference type="ARBA" id="ARBA00022984"/>
    </source>
</evidence>
<comment type="caution">
    <text evidence="9">The sequence shown here is derived from an EMBL/GenBank/DDBJ whole genome shotgun (WGS) entry which is preliminary data.</text>
</comment>
<dbReference type="PANTHER" id="PTHR38589:SF1">
    <property type="entry name" value="BLR0621 PROTEIN"/>
    <property type="match status" value="1"/>
</dbReference>
<dbReference type="EMBL" id="JBHUFA010000016">
    <property type="protein sequence ID" value="MFD1697673.1"/>
    <property type="molecule type" value="Genomic_DNA"/>
</dbReference>
<dbReference type="Pfam" id="PF03734">
    <property type="entry name" value="YkuD"/>
    <property type="match status" value="1"/>
</dbReference>
<evidence type="ECO:0000259" key="8">
    <source>
        <dbReference type="PROSITE" id="PS52029"/>
    </source>
</evidence>
<keyword evidence="3" id="KW-0808">Transferase</keyword>
<dbReference type="PROSITE" id="PS52029">
    <property type="entry name" value="LD_TPASE"/>
    <property type="match status" value="1"/>
</dbReference>
<comment type="pathway">
    <text evidence="1 7">Cell wall biogenesis; peptidoglycan biosynthesis.</text>
</comment>
<dbReference type="CDD" id="cd16913">
    <property type="entry name" value="YkuD_like"/>
    <property type="match status" value="1"/>
</dbReference>
<evidence type="ECO:0000256" key="2">
    <source>
        <dbReference type="ARBA" id="ARBA00005992"/>
    </source>
</evidence>
<dbReference type="InterPro" id="IPR038063">
    <property type="entry name" value="Transpep_catalytic_dom"/>
</dbReference>
<proteinExistence type="inferred from homology"/>
<dbReference type="Proteomes" id="UP001597327">
    <property type="component" value="Unassembled WGS sequence"/>
</dbReference>
<reference evidence="10" key="1">
    <citation type="journal article" date="2019" name="Int. J. Syst. Evol. Microbiol.">
        <title>The Global Catalogue of Microorganisms (GCM) 10K type strain sequencing project: providing services to taxonomists for standard genome sequencing and annotation.</title>
        <authorList>
            <consortium name="The Broad Institute Genomics Platform"/>
            <consortium name="The Broad Institute Genome Sequencing Center for Infectious Disease"/>
            <person name="Wu L."/>
            <person name="Ma J."/>
        </authorList>
    </citation>
    <scope>NUCLEOTIDE SEQUENCE [LARGE SCALE GENOMIC DNA]</scope>
    <source>
        <strain evidence="10">JCM 3369</strain>
    </source>
</reference>
<evidence type="ECO:0000313" key="9">
    <source>
        <dbReference type="EMBL" id="MFD1697673.1"/>
    </source>
</evidence>
<keyword evidence="4 7" id="KW-0133">Cell shape</keyword>
<dbReference type="PANTHER" id="PTHR38589">
    <property type="entry name" value="BLR0621 PROTEIN"/>
    <property type="match status" value="1"/>
</dbReference>
<sequence length="175" mass="19345">MKNLVKVLEVRATTPGATRGLLTCGEITFACALGRSGLTRFKREGDGATPMGSFELLNAVYRADRGPRPRTELPVERLVPTDGWCDDPRHPRYNRPVDLPFEAGHEKMWRDDRLYDIVVVLNQNMFPAVAGRGSAIFFHVAREGYLPTEGCVAVAPAHMRAILERIGPGTVMNIA</sequence>
<feature type="active site" description="Proton donor/acceptor" evidence="7">
    <location>
        <position position="139"/>
    </location>
</feature>
<accession>A0ABW4K419</accession>
<evidence type="ECO:0000256" key="7">
    <source>
        <dbReference type="PROSITE-ProRule" id="PRU01373"/>
    </source>
</evidence>